<comment type="similarity">
    <text evidence="5">Belongs to the glutamate--cysteine ligase type 2 family. YbdK subfamily.</text>
</comment>
<dbReference type="Pfam" id="PF04107">
    <property type="entry name" value="GCS2"/>
    <property type="match status" value="1"/>
</dbReference>
<keyword evidence="1 5" id="KW-0436">Ligase</keyword>
<keyword evidence="2 5" id="KW-0547">Nucleotide-binding</keyword>
<dbReference type="RefSeq" id="WP_244729366.1">
    <property type="nucleotide sequence ID" value="NZ_CP095045.1"/>
</dbReference>
<comment type="catalytic activity">
    <reaction evidence="4 5">
        <text>L-cysteine + L-glutamate + ATP = gamma-L-glutamyl-L-cysteine + ADP + phosphate + H(+)</text>
        <dbReference type="Rhea" id="RHEA:13285"/>
        <dbReference type="ChEBI" id="CHEBI:15378"/>
        <dbReference type="ChEBI" id="CHEBI:29985"/>
        <dbReference type="ChEBI" id="CHEBI:30616"/>
        <dbReference type="ChEBI" id="CHEBI:35235"/>
        <dbReference type="ChEBI" id="CHEBI:43474"/>
        <dbReference type="ChEBI" id="CHEBI:58173"/>
        <dbReference type="ChEBI" id="CHEBI:456216"/>
        <dbReference type="EC" id="6.3.2.2"/>
    </reaction>
</comment>
<dbReference type="InterPro" id="IPR011793">
    <property type="entry name" value="YbdK"/>
</dbReference>
<dbReference type="InterPro" id="IPR050141">
    <property type="entry name" value="GCL_type2/YbdK_subfam"/>
</dbReference>
<sequence length="366" mass="39136">MAARIASAPRFGVEEEFLLLDAETGLPRDGVMEIAQLRPELPIELEFFHSQIETATPVCERAEDALEAILGFRGAVAETAGALGLVLAGTGLPPIGGDAPGRVVPKPRYLDIHRTMRGMVTRYYSTGTHVHVEVPSRDAGVEVIARIAPWSPALLALTANSPIWLGGDSGYASWRFLSIQQWPSSGYPPRFADAAEYEATVQALVRAGALMDTALVNWSIRLSERYPTVELRTADAQLRGEDAVDFALLLRALVARALRDAASGAPAPGAQRDVLRGAHWLAARNGLGSELVHPAEGAPHPAFDVIDALLAHAEPELEAAGDLARVHAYLARRRKDLGGAQQQRTAWEAGGIRALLELYGAGHAPG</sequence>
<dbReference type="PANTHER" id="PTHR36510:SF1">
    <property type="entry name" value="GLUTAMATE--CYSTEINE LIGASE 2-RELATED"/>
    <property type="match status" value="1"/>
</dbReference>
<evidence type="ECO:0000256" key="1">
    <source>
        <dbReference type="ARBA" id="ARBA00022598"/>
    </source>
</evidence>
<evidence type="ECO:0000256" key="2">
    <source>
        <dbReference type="ARBA" id="ARBA00022741"/>
    </source>
</evidence>
<keyword evidence="3 5" id="KW-0067">ATP-binding</keyword>
<protein>
    <recommendedName>
        <fullName evidence="5">Putative glutamate--cysteine ligase 2</fullName>
        <ecNumber evidence="5">6.3.2.2</ecNumber>
    </recommendedName>
    <alternativeName>
        <fullName evidence="5">Gamma-glutamylcysteine synthetase 2</fullName>
        <shortName evidence="5">GCS 2</shortName>
        <shortName evidence="5">Gamma-GCS 2</shortName>
    </alternativeName>
</protein>
<name>A0ABY4FPX8_9MICO</name>
<accession>A0ABY4FPX8</accession>
<dbReference type="Proteomes" id="UP000831786">
    <property type="component" value="Chromosome"/>
</dbReference>
<evidence type="ECO:0000256" key="3">
    <source>
        <dbReference type="ARBA" id="ARBA00022840"/>
    </source>
</evidence>
<dbReference type="EMBL" id="CP095045">
    <property type="protein sequence ID" value="UOQ58317.1"/>
    <property type="molecule type" value="Genomic_DNA"/>
</dbReference>
<dbReference type="EC" id="6.3.2.2" evidence="5"/>
<dbReference type="GO" id="GO:0016874">
    <property type="term" value="F:ligase activity"/>
    <property type="evidence" value="ECO:0007669"/>
    <property type="project" value="UniProtKB-KW"/>
</dbReference>
<dbReference type="SUPFAM" id="SSF55931">
    <property type="entry name" value="Glutamine synthetase/guanido kinase"/>
    <property type="match status" value="1"/>
</dbReference>
<gene>
    <name evidence="6" type="ORF">MUN78_05605</name>
</gene>
<dbReference type="InterPro" id="IPR006336">
    <property type="entry name" value="GCS2"/>
</dbReference>
<evidence type="ECO:0000313" key="6">
    <source>
        <dbReference type="EMBL" id="UOQ58317.1"/>
    </source>
</evidence>
<evidence type="ECO:0000313" key="7">
    <source>
        <dbReference type="Proteomes" id="UP000831786"/>
    </source>
</evidence>
<evidence type="ECO:0000256" key="5">
    <source>
        <dbReference type="HAMAP-Rule" id="MF_01609"/>
    </source>
</evidence>
<proteinExistence type="inferred from homology"/>
<keyword evidence="7" id="KW-1185">Reference proteome</keyword>
<organism evidence="6 7">
    <name type="scientific">Leucobacter allii</name>
    <dbReference type="NCBI Taxonomy" id="2932247"/>
    <lineage>
        <taxon>Bacteria</taxon>
        <taxon>Bacillati</taxon>
        <taxon>Actinomycetota</taxon>
        <taxon>Actinomycetes</taxon>
        <taxon>Micrococcales</taxon>
        <taxon>Microbacteriaceae</taxon>
        <taxon>Leucobacter</taxon>
    </lineage>
</organism>
<dbReference type="InterPro" id="IPR014746">
    <property type="entry name" value="Gln_synth/guanido_kin_cat_dom"/>
</dbReference>
<dbReference type="PANTHER" id="PTHR36510">
    <property type="entry name" value="GLUTAMATE--CYSTEINE LIGASE 2-RELATED"/>
    <property type="match status" value="1"/>
</dbReference>
<dbReference type="NCBIfam" id="TIGR02050">
    <property type="entry name" value="gshA_cyan_rel"/>
    <property type="match status" value="1"/>
</dbReference>
<comment type="function">
    <text evidence="5">ATP-dependent carboxylate-amine ligase which exhibits weak glutamate--cysteine ligase activity.</text>
</comment>
<reference evidence="6 7" key="1">
    <citation type="submission" date="2022-04" db="EMBL/GenBank/DDBJ databases">
        <title>Leucobacter sp. isolated from rhizosphere of garlic.</title>
        <authorList>
            <person name="Won M."/>
            <person name="Lee C.-M."/>
            <person name="Woen H.-Y."/>
            <person name="Kwon S.-W."/>
        </authorList>
    </citation>
    <scope>NUCLEOTIDE SEQUENCE [LARGE SCALE GENOMIC DNA]</scope>
    <source>
        <strain evidence="6 7">H21R-40</strain>
    </source>
</reference>
<evidence type="ECO:0000256" key="4">
    <source>
        <dbReference type="ARBA" id="ARBA00048819"/>
    </source>
</evidence>
<dbReference type="HAMAP" id="MF_01609">
    <property type="entry name" value="Glu_cys_ligase_2"/>
    <property type="match status" value="1"/>
</dbReference>
<dbReference type="Gene3D" id="3.30.590.20">
    <property type="match status" value="1"/>
</dbReference>